<sequence length="341" mass="38971">NNSQVLSCINGLSLENPRLVKDFRYTNPVFYQTLSFFLVFQNDEIALVIICLLAILSVNFVASRVVAKHPISRLILSFSRFVLFPLCFTFLFFIYSAAFRGNLVIPFVSPIVTFSNMIENLSLGKWSLLTTIGMTDEENQALADATNGAAAEVVESSTSIFERACASDKTIIRIFDIEKERMLSMDSCCAMQKIPATKGPEEALRMQLKQNSDTLPYFLLFSRKLTNTRTVEYVNYALRMFSEDQMDRFWNKRFMREAGTLSKEALSRYYSGPQPLSKYDPITALIIALIIFIIELLYHRFQLHKTVKIAIGKSQNKQGQWIIPHDRLSKVFDNSIDNLPL</sequence>
<keyword evidence="3" id="KW-1185">Reference proteome</keyword>
<evidence type="ECO:0008006" key="4">
    <source>
        <dbReference type="Google" id="ProtNLM"/>
    </source>
</evidence>
<dbReference type="EMBL" id="BTSY01000006">
    <property type="protein sequence ID" value="GMT34067.1"/>
    <property type="molecule type" value="Genomic_DNA"/>
</dbReference>
<proteinExistence type="predicted"/>
<feature type="non-terminal residue" evidence="2">
    <location>
        <position position="341"/>
    </location>
</feature>
<feature type="non-terminal residue" evidence="2">
    <location>
        <position position="1"/>
    </location>
</feature>
<feature type="transmembrane region" description="Helical" evidence="1">
    <location>
        <begin position="45"/>
        <end position="62"/>
    </location>
</feature>
<evidence type="ECO:0000313" key="3">
    <source>
        <dbReference type="Proteomes" id="UP001432322"/>
    </source>
</evidence>
<evidence type="ECO:0000256" key="1">
    <source>
        <dbReference type="SAM" id="Phobius"/>
    </source>
</evidence>
<feature type="transmembrane region" description="Helical" evidence="1">
    <location>
        <begin position="281"/>
        <end position="298"/>
    </location>
</feature>
<name>A0AAV5WSM9_9BILA</name>
<reference evidence="2" key="1">
    <citation type="submission" date="2023-10" db="EMBL/GenBank/DDBJ databases">
        <title>Genome assembly of Pristionchus species.</title>
        <authorList>
            <person name="Yoshida K."/>
            <person name="Sommer R.J."/>
        </authorList>
    </citation>
    <scope>NUCLEOTIDE SEQUENCE</scope>
    <source>
        <strain evidence="2">RS5133</strain>
    </source>
</reference>
<feature type="transmembrane region" description="Helical" evidence="1">
    <location>
        <begin position="74"/>
        <end position="95"/>
    </location>
</feature>
<gene>
    <name evidence="2" type="ORF">PFISCL1PPCAC_25364</name>
</gene>
<organism evidence="2 3">
    <name type="scientific">Pristionchus fissidentatus</name>
    <dbReference type="NCBI Taxonomy" id="1538716"/>
    <lineage>
        <taxon>Eukaryota</taxon>
        <taxon>Metazoa</taxon>
        <taxon>Ecdysozoa</taxon>
        <taxon>Nematoda</taxon>
        <taxon>Chromadorea</taxon>
        <taxon>Rhabditida</taxon>
        <taxon>Rhabditina</taxon>
        <taxon>Diplogasteromorpha</taxon>
        <taxon>Diplogasteroidea</taxon>
        <taxon>Neodiplogasteridae</taxon>
        <taxon>Pristionchus</taxon>
    </lineage>
</organism>
<dbReference type="AlphaFoldDB" id="A0AAV5WSM9"/>
<dbReference type="Proteomes" id="UP001432322">
    <property type="component" value="Unassembled WGS sequence"/>
</dbReference>
<keyword evidence="1" id="KW-1133">Transmembrane helix</keyword>
<keyword evidence="1" id="KW-0472">Membrane</keyword>
<protein>
    <recommendedName>
        <fullName evidence="4">G protein-coupled receptor</fullName>
    </recommendedName>
</protein>
<evidence type="ECO:0000313" key="2">
    <source>
        <dbReference type="EMBL" id="GMT34067.1"/>
    </source>
</evidence>
<keyword evidence="1" id="KW-0812">Transmembrane</keyword>
<accession>A0AAV5WSM9</accession>
<comment type="caution">
    <text evidence="2">The sequence shown here is derived from an EMBL/GenBank/DDBJ whole genome shotgun (WGS) entry which is preliminary data.</text>
</comment>